<feature type="region of interest" description="Disordered" evidence="1">
    <location>
        <begin position="85"/>
        <end position="136"/>
    </location>
</feature>
<dbReference type="STRING" id="2512241.A0A553HL20"/>
<reference evidence="3" key="1">
    <citation type="submission" date="2019-06" db="EMBL/GenBank/DDBJ databases">
        <title>Draft genome sequence of the griseofulvin-producing fungus Xylaria cubensis strain G536.</title>
        <authorList>
            <person name="Mead M.E."/>
            <person name="Raja H.A."/>
            <person name="Steenwyk J.L."/>
            <person name="Knowles S.L."/>
            <person name="Oberlies N.H."/>
            <person name="Rokas A."/>
        </authorList>
    </citation>
    <scope>NUCLEOTIDE SEQUENCE [LARGE SCALE GENOMIC DNA]</scope>
    <source>
        <strain evidence="3">G536</strain>
    </source>
</reference>
<evidence type="ECO:0000256" key="1">
    <source>
        <dbReference type="SAM" id="MobiDB-lite"/>
    </source>
</evidence>
<accession>A0A553HL20</accession>
<keyword evidence="3" id="KW-1185">Reference proteome</keyword>
<comment type="caution">
    <text evidence="2">The sequence shown here is derived from an EMBL/GenBank/DDBJ whole genome shotgun (WGS) entry which is preliminary data.</text>
</comment>
<dbReference type="Proteomes" id="UP000319160">
    <property type="component" value="Unassembled WGS sequence"/>
</dbReference>
<proteinExistence type="predicted"/>
<organism evidence="2 3">
    <name type="scientific">Xylaria flabelliformis</name>
    <dbReference type="NCBI Taxonomy" id="2512241"/>
    <lineage>
        <taxon>Eukaryota</taxon>
        <taxon>Fungi</taxon>
        <taxon>Dikarya</taxon>
        <taxon>Ascomycota</taxon>
        <taxon>Pezizomycotina</taxon>
        <taxon>Sordariomycetes</taxon>
        <taxon>Xylariomycetidae</taxon>
        <taxon>Xylariales</taxon>
        <taxon>Xylariaceae</taxon>
        <taxon>Xylaria</taxon>
    </lineage>
</organism>
<protein>
    <submittedName>
        <fullName evidence="2">Uncharacterized protein</fullName>
    </submittedName>
</protein>
<evidence type="ECO:0000313" key="2">
    <source>
        <dbReference type="EMBL" id="TRX88649.1"/>
    </source>
</evidence>
<dbReference type="AlphaFoldDB" id="A0A553HL20"/>
<feature type="compositionally biased region" description="Basic and acidic residues" evidence="1">
    <location>
        <begin position="104"/>
        <end position="121"/>
    </location>
</feature>
<dbReference type="EMBL" id="VFLP01000082">
    <property type="protein sequence ID" value="TRX88649.1"/>
    <property type="molecule type" value="Genomic_DNA"/>
</dbReference>
<dbReference type="OrthoDB" id="3001700at2759"/>
<name>A0A553HL20_9PEZI</name>
<gene>
    <name evidence="2" type="ORF">FHL15_010415</name>
</gene>
<sequence>MADTTQRNEVEQKQQTRLEWAREKYNEQYDAWMPWIEDVFLKYFTKDNRTSYVARDGLDKTKVTGVTEVDALQDKTNDLAASQLGQGGLLQPVGDLGSSAMKAVDPRGKKTEKDDKNKDNNNNKGSGIPVVSSLGF</sequence>
<evidence type="ECO:0000313" key="3">
    <source>
        <dbReference type="Proteomes" id="UP000319160"/>
    </source>
</evidence>